<evidence type="ECO:0000313" key="2">
    <source>
        <dbReference type="Proteomes" id="UP001066276"/>
    </source>
</evidence>
<name>A0AAV7SRS7_PLEWA</name>
<dbReference type="EMBL" id="JANPWB010000008">
    <property type="protein sequence ID" value="KAJ1166799.1"/>
    <property type="molecule type" value="Genomic_DNA"/>
</dbReference>
<dbReference type="AlphaFoldDB" id="A0AAV7SRS7"/>
<evidence type="ECO:0000313" key="1">
    <source>
        <dbReference type="EMBL" id="KAJ1166799.1"/>
    </source>
</evidence>
<dbReference type="Proteomes" id="UP001066276">
    <property type="component" value="Chromosome 4_2"/>
</dbReference>
<proteinExistence type="predicted"/>
<reference evidence="1" key="1">
    <citation type="journal article" date="2022" name="bioRxiv">
        <title>Sequencing and chromosome-scale assembly of the giantPleurodeles waltlgenome.</title>
        <authorList>
            <person name="Brown T."/>
            <person name="Elewa A."/>
            <person name="Iarovenko S."/>
            <person name="Subramanian E."/>
            <person name="Araus A.J."/>
            <person name="Petzold A."/>
            <person name="Susuki M."/>
            <person name="Suzuki K.-i.T."/>
            <person name="Hayashi T."/>
            <person name="Toyoda A."/>
            <person name="Oliveira C."/>
            <person name="Osipova E."/>
            <person name="Leigh N.D."/>
            <person name="Simon A."/>
            <person name="Yun M.H."/>
        </authorList>
    </citation>
    <scope>NUCLEOTIDE SEQUENCE</scope>
    <source>
        <strain evidence="1">20211129_DDA</strain>
        <tissue evidence="1">Liver</tissue>
    </source>
</reference>
<accession>A0AAV7SRS7</accession>
<keyword evidence="2" id="KW-1185">Reference proteome</keyword>
<protein>
    <submittedName>
        <fullName evidence="1">Uncharacterized protein</fullName>
    </submittedName>
</protein>
<sequence>MGRRPRVTLGPCSPSGCDSRGPLIAPGPTSPRSSVSRHCCPWRGSPLCALHASSLRPGRCLPVTRGLIQLLGPEPQGEDPLAVVDPAVPPHLLASGLLSVSARGVGAGAAQVPCSPAAKWMAGHWRGVAPRPPPALKSANRWVPGPRPFSCRTAACYFKCPGGGARVFKALLAFFSAASAAHRQTAPWCPVHPGPGVVGSRLSWECVSLGVARFGLRRPRASTHCASPGARLRRLRWDPIRCPLSEVLCVGPQARGISTSGAARPLGWCRILTAFRLLGTPDFGPLRSGSTAAPFKSRVGRKTGSVWQWVRADGGGARALSECDRHLDALGHAPTRHVF</sequence>
<comment type="caution">
    <text evidence="1">The sequence shown here is derived from an EMBL/GenBank/DDBJ whole genome shotgun (WGS) entry which is preliminary data.</text>
</comment>
<gene>
    <name evidence="1" type="ORF">NDU88_007195</name>
</gene>
<organism evidence="1 2">
    <name type="scientific">Pleurodeles waltl</name>
    <name type="common">Iberian ribbed newt</name>
    <dbReference type="NCBI Taxonomy" id="8319"/>
    <lineage>
        <taxon>Eukaryota</taxon>
        <taxon>Metazoa</taxon>
        <taxon>Chordata</taxon>
        <taxon>Craniata</taxon>
        <taxon>Vertebrata</taxon>
        <taxon>Euteleostomi</taxon>
        <taxon>Amphibia</taxon>
        <taxon>Batrachia</taxon>
        <taxon>Caudata</taxon>
        <taxon>Salamandroidea</taxon>
        <taxon>Salamandridae</taxon>
        <taxon>Pleurodelinae</taxon>
        <taxon>Pleurodeles</taxon>
    </lineage>
</organism>